<proteinExistence type="predicted"/>
<reference evidence="1" key="1">
    <citation type="submission" date="2020-11" db="EMBL/GenBank/DDBJ databases">
        <authorList>
            <consortium name="DOE Joint Genome Institute"/>
            <person name="Ahrendt S."/>
            <person name="Riley R."/>
            <person name="Andreopoulos W."/>
            <person name="Labutti K."/>
            <person name="Pangilinan J."/>
            <person name="Ruiz-Duenas F.J."/>
            <person name="Barrasa J.M."/>
            <person name="Sanchez-Garcia M."/>
            <person name="Camarero S."/>
            <person name="Miyauchi S."/>
            <person name="Serrano A."/>
            <person name="Linde D."/>
            <person name="Babiker R."/>
            <person name="Drula E."/>
            <person name="Ayuso-Fernandez I."/>
            <person name="Pacheco R."/>
            <person name="Padilla G."/>
            <person name="Ferreira P."/>
            <person name="Barriuso J."/>
            <person name="Kellner H."/>
            <person name="Castanera R."/>
            <person name="Alfaro M."/>
            <person name="Ramirez L."/>
            <person name="Pisabarro A.G."/>
            <person name="Kuo A."/>
            <person name="Tritt A."/>
            <person name="Lipzen A."/>
            <person name="He G."/>
            <person name="Yan M."/>
            <person name="Ng V."/>
            <person name="Cullen D."/>
            <person name="Martin F."/>
            <person name="Rosso M.-N."/>
            <person name="Henrissat B."/>
            <person name="Hibbett D."/>
            <person name="Martinez A.T."/>
            <person name="Grigoriev I.V."/>
        </authorList>
    </citation>
    <scope>NUCLEOTIDE SEQUENCE</scope>
    <source>
        <strain evidence="1">CIRM-BRFM 674</strain>
    </source>
</reference>
<dbReference type="OrthoDB" id="3064286at2759"/>
<name>A0A9P5ZDL7_9AGAR</name>
<dbReference type="Gene3D" id="3.80.10.10">
    <property type="entry name" value="Ribonuclease Inhibitor"/>
    <property type="match status" value="1"/>
</dbReference>
<organism evidence="1 2">
    <name type="scientific">Pholiota conissans</name>
    <dbReference type="NCBI Taxonomy" id="109636"/>
    <lineage>
        <taxon>Eukaryota</taxon>
        <taxon>Fungi</taxon>
        <taxon>Dikarya</taxon>
        <taxon>Basidiomycota</taxon>
        <taxon>Agaricomycotina</taxon>
        <taxon>Agaricomycetes</taxon>
        <taxon>Agaricomycetidae</taxon>
        <taxon>Agaricales</taxon>
        <taxon>Agaricineae</taxon>
        <taxon>Strophariaceae</taxon>
        <taxon>Pholiota</taxon>
    </lineage>
</organism>
<sequence>MPVQSVNFASLLSSTSRFCLSYILPGNTIPPIYRLPDEILSEIFKYLLFSPDHQPQQVSPHSPVVSTENCITPFLLSHVSKDFHNVVTKNPALWASIAFVYPLPRRHDLTKLWLSYSRNLPLDITLIEDETEGEYEAMVQLFDLLIEHVERWRAIDLCLIRGIPSSFIEVLSTRSLSSLQYVEVDTEFDTNEVANIAFKAFLTSKSVHTLIWGSPVHSPPMRYGAHLKFLELDLPIPIGQLIANLANCPNLVCLDVGKIHHPLPIISSTLPIHLPRLRVLTLSLVSDDDDYSSPNRDRDRALVPLLSVLTAPRLTHLNLNGVAD</sequence>
<dbReference type="InterPro" id="IPR032675">
    <property type="entry name" value="LRR_dom_sf"/>
</dbReference>
<dbReference type="Proteomes" id="UP000807469">
    <property type="component" value="Unassembled WGS sequence"/>
</dbReference>
<protein>
    <recommendedName>
        <fullName evidence="3">F-box domain-containing protein</fullName>
    </recommendedName>
</protein>
<comment type="caution">
    <text evidence="1">The sequence shown here is derived from an EMBL/GenBank/DDBJ whole genome shotgun (WGS) entry which is preliminary data.</text>
</comment>
<feature type="non-terminal residue" evidence="1">
    <location>
        <position position="324"/>
    </location>
</feature>
<dbReference type="EMBL" id="MU155131">
    <property type="protein sequence ID" value="KAF9486108.1"/>
    <property type="molecule type" value="Genomic_DNA"/>
</dbReference>
<evidence type="ECO:0000313" key="1">
    <source>
        <dbReference type="EMBL" id="KAF9486108.1"/>
    </source>
</evidence>
<evidence type="ECO:0008006" key="3">
    <source>
        <dbReference type="Google" id="ProtNLM"/>
    </source>
</evidence>
<gene>
    <name evidence="1" type="ORF">BDN70DRAFT_916356</name>
</gene>
<dbReference type="AlphaFoldDB" id="A0A9P5ZDL7"/>
<evidence type="ECO:0000313" key="2">
    <source>
        <dbReference type="Proteomes" id="UP000807469"/>
    </source>
</evidence>
<dbReference type="Gene3D" id="1.20.1280.50">
    <property type="match status" value="1"/>
</dbReference>
<accession>A0A9P5ZDL7</accession>
<keyword evidence="2" id="KW-1185">Reference proteome</keyword>